<name>A0ABV2TIG6_9RHOO</name>
<proteinExistence type="predicted"/>
<reference evidence="1 2" key="1">
    <citation type="submission" date="2024-07" db="EMBL/GenBank/DDBJ databases">
        <title>Uliginosibacterium flavum JJ3220;KACC:17644.</title>
        <authorList>
            <person name="Kim M.K."/>
        </authorList>
    </citation>
    <scope>NUCLEOTIDE SEQUENCE [LARGE SCALE GENOMIC DNA]</scope>
    <source>
        <strain evidence="1 2">KACC:17644</strain>
    </source>
</reference>
<dbReference type="EMBL" id="JBEWZI010000004">
    <property type="protein sequence ID" value="MET7013717.1"/>
    <property type="molecule type" value="Genomic_DNA"/>
</dbReference>
<evidence type="ECO:0000313" key="1">
    <source>
        <dbReference type="EMBL" id="MET7013717.1"/>
    </source>
</evidence>
<dbReference type="RefSeq" id="WP_354600178.1">
    <property type="nucleotide sequence ID" value="NZ_JBEWZI010000004.1"/>
</dbReference>
<dbReference type="Proteomes" id="UP001549691">
    <property type="component" value="Unassembled WGS sequence"/>
</dbReference>
<evidence type="ECO:0000313" key="2">
    <source>
        <dbReference type="Proteomes" id="UP001549691"/>
    </source>
</evidence>
<comment type="caution">
    <text evidence="1">The sequence shown here is derived from an EMBL/GenBank/DDBJ whole genome shotgun (WGS) entry which is preliminary data.</text>
</comment>
<accession>A0ABV2TIG6</accession>
<organism evidence="1 2">
    <name type="scientific">Uliginosibacterium flavum</name>
    <dbReference type="NCBI Taxonomy" id="1396831"/>
    <lineage>
        <taxon>Bacteria</taxon>
        <taxon>Pseudomonadati</taxon>
        <taxon>Pseudomonadota</taxon>
        <taxon>Betaproteobacteria</taxon>
        <taxon>Rhodocyclales</taxon>
        <taxon>Zoogloeaceae</taxon>
        <taxon>Uliginosibacterium</taxon>
    </lineage>
</organism>
<keyword evidence="2" id="KW-1185">Reference proteome</keyword>
<sequence length="182" mass="21380">MTEDLPEVVYQIDRDDLLVSFNEQWDVFAEDNDSLFLASQKIHKAPIWQFIRDAETRHLHELLLRKVRTRDVMLDLAFRCDSPVLRRFMRMRVCMKDDGRVEYRSRIVRTEPREAVLLASPCRSEAGPFLRMCSWCKKMEVAKDSWMEIEDAVNFLGLFSCAEIQQISHTMCDACLRGLEEG</sequence>
<gene>
    <name evidence="1" type="ORF">ABXR19_05920</name>
</gene>
<protein>
    <submittedName>
        <fullName evidence="1">Uncharacterized protein</fullName>
    </submittedName>
</protein>